<dbReference type="PANTHER" id="PTHR19303">
    <property type="entry name" value="TRANSPOSON"/>
    <property type="match status" value="1"/>
</dbReference>
<keyword evidence="4" id="KW-1185">Reference proteome</keyword>
<evidence type="ECO:0000259" key="2">
    <source>
        <dbReference type="Pfam" id="PF03184"/>
    </source>
</evidence>
<feature type="domain" description="DDE-1" evidence="2">
    <location>
        <begin position="224"/>
        <end position="349"/>
    </location>
</feature>
<evidence type="ECO:0000256" key="1">
    <source>
        <dbReference type="SAM" id="MobiDB-lite"/>
    </source>
</evidence>
<sequence length="610" mass="70161">MANSYSEEEDRIISALEAYRSGKNRNLSALAREYGVPYQRLRRRSLGTPSKIGNQNRPRLLTKAQEGAILSTIDSLSRFNIKLNGKDIEDLANLLLWRQYERDHPDATAPKTSAILPRLAKAQNIPSELKLVNHQWAYSFIKRIDPSLLPIADEQIESERAKVSAAMMQHWFDGLEPVIKQIKHCNIYNFDETGFILGQQPSRTRSIGRRRARAEVDERESLTSIECISASGFALPPFFIFRGSVLLERWFDESLDPDWVVSVAKTGYVNSDLAFEWLQHFDKHTINRAEKNEPRLLLFDGHTTHLTAEFLEYCGQAKILPFCFISHATHLVQPLDGDTFLTYKTKFRSWNRMVSQWGGDPTDKSVFLRGIREIRDETFTPHIIRGSFRKRGIYPFNPDLVVKPLTEREEREFVPLTGFDGILSDNARGIQPQPPQGDRVTSPALSSSSIEQPETPRSVKKCWQKLRKAIDSPLDRPGRVEKVERRWTRLETKTVTKYEEVIIQHNLLAKATKVRSSYTTTNRTKRQITKVKVLTTKDANARIAMRTEKENQQWVQRVRRENAKKLAEEEAAAVKLAELRRKALAGSDIDRLFEPFDIFEDREGDSSLRV</sequence>
<dbReference type="PANTHER" id="PTHR19303:SF74">
    <property type="entry name" value="POGO TRANSPOSABLE ELEMENT WITH KRAB DOMAIN"/>
    <property type="match status" value="1"/>
</dbReference>
<dbReference type="STRING" id="1316194.A0A1Q5SMT8"/>
<dbReference type="AlphaFoldDB" id="A0A1Q5SMT8"/>
<evidence type="ECO:0000313" key="3">
    <source>
        <dbReference type="EMBL" id="OKO89309.1"/>
    </source>
</evidence>
<organism evidence="3 4">
    <name type="scientific">Penicillium subrubescens</name>
    <dbReference type="NCBI Taxonomy" id="1316194"/>
    <lineage>
        <taxon>Eukaryota</taxon>
        <taxon>Fungi</taxon>
        <taxon>Dikarya</taxon>
        <taxon>Ascomycota</taxon>
        <taxon>Pezizomycotina</taxon>
        <taxon>Eurotiomycetes</taxon>
        <taxon>Eurotiomycetidae</taxon>
        <taxon>Eurotiales</taxon>
        <taxon>Aspergillaceae</taxon>
        <taxon>Penicillium</taxon>
    </lineage>
</organism>
<evidence type="ECO:0000313" key="4">
    <source>
        <dbReference type="Proteomes" id="UP000186955"/>
    </source>
</evidence>
<comment type="caution">
    <text evidence="3">The sequence shown here is derived from an EMBL/GenBank/DDBJ whole genome shotgun (WGS) entry which is preliminary data.</text>
</comment>
<dbReference type="GO" id="GO:0003677">
    <property type="term" value="F:DNA binding"/>
    <property type="evidence" value="ECO:0007669"/>
    <property type="project" value="TreeGrafter"/>
</dbReference>
<dbReference type="Pfam" id="PF03184">
    <property type="entry name" value="DDE_1"/>
    <property type="match status" value="1"/>
</dbReference>
<proteinExistence type="predicted"/>
<feature type="compositionally biased region" description="Polar residues" evidence="1">
    <location>
        <begin position="443"/>
        <end position="452"/>
    </location>
</feature>
<protein>
    <recommendedName>
        <fullName evidence="2">DDE-1 domain-containing protein</fullName>
    </recommendedName>
</protein>
<reference evidence="3 4" key="1">
    <citation type="submission" date="2016-10" db="EMBL/GenBank/DDBJ databases">
        <title>Genome sequence of the ascomycete fungus Penicillium subrubescens.</title>
        <authorList>
            <person name="De Vries R.P."/>
            <person name="Peng M."/>
            <person name="Dilokpimol A."/>
            <person name="Hilden K."/>
            <person name="Makela M.R."/>
            <person name="Grigoriev I."/>
            <person name="Riley R."/>
            <person name="Granchi Z."/>
        </authorList>
    </citation>
    <scope>NUCLEOTIDE SEQUENCE [LARGE SCALE GENOMIC DNA]</scope>
    <source>
        <strain evidence="3 4">CBS 132785</strain>
    </source>
</reference>
<gene>
    <name evidence="3" type="ORF">PENSUB_13797</name>
</gene>
<feature type="region of interest" description="Disordered" evidence="1">
    <location>
        <begin position="424"/>
        <end position="459"/>
    </location>
</feature>
<name>A0A1Q5SMT8_9EURO</name>
<dbReference type="GO" id="GO:0005634">
    <property type="term" value="C:nucleus"/>
    <property type="evidence" value="ECO:0007669"/>
    <property type="project" value="TreeGrafter"/>
</dbReference>
<dbReference type="InterPro" id="IPR004875">
    <property type="entry name" value="DDE_SF_endonuclease_dom"/>
</dbReference>
<dbReference type="Proteomes" id="UP000186955">
    <property type="component" value="Unassembled WGS sequence"/>
</dbReference>
<dbReference type="EMBL" id="MNBE01000774">
    <property type="protein sequence ID" value="OKO89309.1"/>
    <property type="molecule type" value="Genomic_DNA"/>
</dbReference>
<dbReference type="InterPro" id="IPR050863">
    <property type="entry name" value="CenT-Element_Derived"/>
</dbReference>
<accession>A0A1Q5SMT8</accession>